<organism evidence="1 2">
    <name type="scientific">Flavobacterium luteum</name>
    <dbReference type="NCBI Taxonomy" id="2026654"/>
    <lineage>
        <taxon>Bacteria</taxon>
        <taxon>Pseudomonadati</taxon>
        <taxon>Bacteroidota</taxon>
        <taxon>Flavobacteriia</taxon>
        <taxon>Flavobacteriales</taxon>
        <taxon>Flavobacteriaceae</taxon>
        <taxon>Flavobacterium</taxon>
    </lineage>
</organism>
<dbReference type="AlphaFoldDB" id="A0A7J5AF39"/>
<dbReference type="RefSeq" id="WP_151107322.1">
    <property type="nucleotide sequence ID" value="NZ_WAEM01000003.1"/>
</dbReference>
<keyword evidence="1" id="KW-0378">Hydrolase</keyword>
<dbReference type="EMBL" id="WAEM01000003">
    <property type="protein sequence ID" value="KAB1156170.1"/>
    <property type="molecule type" value="Genomic_DNA"/>
</dbReference>
<dbReference type="GO" id="GO:0016787">
    <property type="term" value="F:hydrolase activity"/>
    <property type="evidence" value="ECO:0007669"/>
    <property type="project" value="UniProtKB-KW"/>
</dbReference>
<dbReference type="SUPFAM" id="SSF52317">
    <property type="entry name" value="Class I glutamine amidotransferase-like"/>
    <property type="match status" value="1"/>
</dbReference>
<dbReference type="Proteomes" id="UP000490922">
    <property type="component" value="Unassembled WGS sequence"/>
</dbReference>
<dbReference type="OrthoDB" id="626902at2"/>
<dbReference type="Gene3D" id="3.40.50.880">
    <property type="match status" value="1"/>
</dbReference>
<dbReference type="PROSITE" id="PS51257">
    <property type="entry name" value="PROKAR_LIPOPROTEIN"/>
    <property type="match status" value="1"/>
</dbReference>
<comment type="caution">
    <text evidence="1">The sequence shown here is derived from an EMBL/GenBank/DDBJ whole genome shotgun (WGS) entry which is preliminary data.</text>
</comment>
<evidence type="ECO:0000313" key="1">
    <source>
        <dbReference type="EMBL" id="KAB1156170.1"/>
    </source>
</evidence>
<dbReference type="InterPro" id="IPR029062">
    <property type="entry name" value="Class_I_gatase-like"/>
</dbReference>
<protein>
    <submittedName>
        <fullName evidence="1">Hydrolase</fullName>
    </submittedName>
</protein>
<accession>A0A7J5AF39</accession>
<gene>
    <name evidence="1" type="ORF">F6464_08200</name>
</gene>
<reference evidence="1 2" key="1">
    <citation type="submission" date="2019-09" db="EMBL/GenBank/DDBJ databases">
        <title>Flavobacterium sp. nov., isolated from glacier ice.</title>
        <authorList>
            <person name="Liu Q."/>
        </authorList>
    </citation>
    <scope>NUCLEOTIDE SEQUENCE [LARGE SCALE GENOMIC DNA]</scope>
    <source>
        <strain evidence="1 2">NBRC 112527</strain>
    </source>
</reference>
<evidence type="ECO:0000313" key="2">
    <source>
        <dbReference type="Proteomes" id="UP000490922"/>
    </source>
</evidence>
<keyword evidence="2" id="KW-1185">Reference proteome</keyword>
<name>A0A7J5AF39_9FLAO</name>
<sequence>MSIKKILISLTFVTLLFSCSDEINTTANEQNSKAIKRLAISTTPKKFLFDAIKAETAGNADWVISENSSGTPLRYPNPDQLTVTATTLETYWQGGLSSWGIALVKEGHYVESIVSGGSITYGNTSNTQDLSKFDVFVVDEPNILFTSAEKTAIVNFVKNGGGLFMIADHTVSDRNNDGKDSPAIWNDLMTNNTVQTNPFGLAVELTNISQTSTNILIDPTNTILNGAQGAVTKLKFSNGATIKLTPTANSTAKGMIWKTGLAKTSTTGVMCASSTFFNGRVVLITDSSPADDGTGNPNDILYNGWSDATVANSHSRLHLNASYWLAKLQ</sequence>
<proteinExistence type="predicted"/>